<sequence>MSILFFLSGTLSPLTIQGLSFFFKVLDNHILLRLSLWILTIGFTLAGLTFHITARR</sequence>
<name>A0A0G4JQE8_9GAMM</name>
<dbReference type="AlphaFoldDB" id="A0A0G4JQE8"/>
<dbReference type="Proteomes" id="UP000044377">
    <property type="component" value="Unassembled WGS sequence"/>
</dbReference>
<proteinExistence type="predicted"/>
<evidence type="ECO:0000313" key="2">
    <source>
        <dbReference type="EMBL" id="CPR14093.1"/>
    </source>
</evidence>
<keyword evidence="1" id="KW-0812">Transmembrane</keyword>
<evidence type="ECO:0000313" key="3">
    <source>
        <dbReference type="Proteomes" id="UP000044377"/>
    </source>
</evidence>
<feature type="transmembrane region" description="Helical" evidence="1">
    <location>
        <begin position="34"/>
        <end position="54"/>
    </location>
</feature>
<dbReference type="STRING" id="1109412.BN1221_00500"/>
<gene>
    <name evidence="2" type="ORF">BN1221_00500</name>
</gene>
<keyword evidence="3" id="KW-1185">Reference proteome</keyword>
<reference evidence="3" key="1">
    <citation type="submission" date="2015-01" db="EMBL/GenBank/DDBJ databases">
        <authorList>
            <person name="Paterson Steve"/>
        </authorList>
    </citation>
    <scope>NUCLEOTIDE SEQUENCE [LARGE SCALE GENOMIC DNA]</scope>
    <source>
        <strain evidence="3">OBR1</strain>
    </source>
</reference>
<protein>
    <submittedName>
        <fullName evidence="2">Uncharacterized protein</fullName>
    </submittedName>
</protein>
<organism evidence="2 3">
    <name type="scientific">Brenneria goodwinii</name>
    <dbReference type="NCBI Taxonomy" id="1109412"/>
    <lineage>
        <taxon>Bacteria</taxon>
        <taxon>Pseudomonadati</taxon>
        <taxon>Pseudomonadota</taxon>
        <taxon>Gammaproteobacteria</taxon>
        <taxon>Enterobacterales</taxon>
        <taxon>Pectobacteriaceae</taxon>
        <taxon>Brenneria</taxon>
    </lineage>
</organism>
<keyword evidence="1" id="KW-1133">Transmembrane helix</keyword>
<dbReference type="EMBL" id="CGIG01000001">
    <property type="protein sequence ID" value="CPR14093.1"/>
    <property type="molecule type" value="Genomic_DNA"/>
</dbReference>
<evidence type="ECO:0000256" key="1">
    <source>
        <dbReference type="SAM" id="Phobius"/>
    </source>
</evidence>
<keyword evidence="1" id="KW-0472">Membrane</keyword>
<accession>A0A0G4JQE8</accession>